<organism evidence="2 3">
    <name type="scientific">Moorena producens 3L</name>
    <dbReference type="NCBI Taxonomy" id="489825"/>
    <lineage>
        <taxon>Bacteria</taxon>
        <taxon>Bacillati</taxon>
        <taxon>Cyanobacteriota</taxon>
        <taxon>Cyanophyceae</taxon>
        <taxon>Coleofasciculales</taxon>
        <taxon>Coleofasciculaceae</taxon>
        <taxon>Moorena</taxon>
    </lineage>
</organism>
<protein>
    <submittedName>
        <fullName evidence="2">Uncharacterized protein</fullName>
    </submittedName>
</protein>
<accession>F4Y1W1</accession>
<feature type="compositionally biased region" description="Basic and acidic residues" evidence="1">
    <location>
        <begin position="43"/>
        <end position="57"/>
    </location>
</feature>
<proteinExistence type="predicted"/>
<dbReference type="Proteomes" id="UP000003959">
    <property type="component" value="Unassembled WGS sequence"/>
</dbReference>
<evidence type="ECO:0000313" key="3">
    <source>
        <dbReference type="Proteomes" id="UP000003959"/>
    </source>
</evidence>
<name>F4Y1W1_9CYAN</name>
<keyword evidence="3" id="KW-1185">Reference proteome</keyword>
<gene>
    <name evidence="2" type="ORF">LYNGBM3L_67030</name>
</gene>
<reference evidence="3" key="1">
    <citation type="journal article" date="2011" name="Proc. Natl. Acad. Sci. U.S.A.">
        <title>Genomic insights into the physiology and ecology of the marine filamentous cyanobacterium Lyngbya majuscula.</title>
        <authorList>
            <person name="Jones A.C."/>
            <person name="Monroe E.A."/>
            <person name="Podell S."/>
            <person name="Hess W.R."/>
            <person name="Klages S."/>
            <person name="Esquenazi E."/>
            <person name="Niessen S."/>
            <person name="Hoover H."/>
            <person name="Rothmann M."/>
            <person name="Lasken R.S."/>
            <person name="Yates J.R.III."/>
            <person name="Reinhardt R."/>
            <person name="Kube M."/>
            <person name="Burkart M.D."/>
            <person name="Allen E.E."/>
            <person name="Dorrestein P.C."/>
            <person name="Gerwick W.H."/>
            <person name="Gerwick L."/>
        </authorList>
    </citation>
    <scope>NUCLEOTIDE SEQUENCE [LARGE SCALE GENOMIC DNA]</scope>
    <source>
        <strain evidence="3">3L</strain>
    </source>
</reference>
<evidence type="ECO:0000256" key="1">
    <source>
        <dbReference type="SAM" id="MobiDB-lite"/>
    </source>
</evidence>
<evidence type="ECO:0000313" key="2">
    <source>
        <dbReference type="EMBL" id="EGJ29253.1"/>
    </source>
</evidence>
<dbReference type="EMBL" id="GL890970">
    <property type="protein sequence ID" value="EGJ29253.1"/>
    <property type="molecule type" value="Genomic_DNA"/>
</dbReference>
<sequence length="63" mass="7279">MVVLSDCSIEHWYYQLLSFVQSIVRFWRVVSVLSVGRWGETGDGEKPEMGRNRRWGETGDGES</sequence>
<feature type="region of interest" description="Disordered" evidence="1">
    <location>
        <begin position="39"/>
        <end position="63"/>
    </location>
</feature>
<dbReference type="HOGENOM" id="CLU_2880958_0_0_3"/>
<dbReference type="AlphaFoldDB" id="F4Y1W1"/>